<protein>
    <submittedName>
        <fullName evidence="2">Uncharacterized protein</fullName>
    </submittedName>
</protein>
<evidence type="ECO:0000313" key="3">
    <source>
        <dbReference type="Proteomes" id="UP000178168"/>
    </source>
</evidence>
<proteinExistence type="predicted"/>
<keyword evidence="1" id="KW-1133">Transmembrane helix</keyword>
<sequence>MHALRNTKVFPSPTGFRKKITNACEASTRWRQHTEKKLAHLAGNILSKSPLVIWAYIAPFGLAVSALFVWLLADRFVRCFGAPAPIMPN</sequence>
<accession>A0A1G2SL96</accession>
<feature type="transmembrane region" description="Helical" evidence="1">
    <location>
        <begin position="51"/>
        <end position="73"/>
    </location>
</feature>
<reference evidence="2 3" key="1">
    <citation type="journal article" date="2016" name="Nat. Commun.">
        <title>Thousands of microbial genomes shed light on interconnected biogeochemical processes in an aquifer system.</title>
        <authorList>
            <person name="Anantharaman K."/>
            <person name="Brown C.T."/>
            <person name="Hug L.A."/>
            <person name="Sharon I."/>
            <person name="Castelle C.J."/>
            <person name="Probst A.J."/>
            <person name="Thomas B.C."/>
            <person name="Singh A."/>
            <person name="Wilkins M.J."/>
            <person name="Karaoz U."/>
            <person name="Brodie E.L."/>
            <person name="Williams K.H."/>
            <person name="Hubbard S.S."/>
            <person name="Banfield J.F."/>
        </authorList>
    </citation>
    <scope>NUCLEOTIDE SEQUENCE [LARGE SCALE GENOMIC DNA]</scope>
</reference>
<name>A0A1G2SL96_9BACT</name>
<dbReference type="STRING" id="1802730.A2591_00480"/>
<comment type="caution">
    <text evidence="2">The sequence shown here is derived from an EMBL/GenBank/DDBJ whole genome shotgun (WGS) entry which is preliminary data.</text>
</comment>
<organism evidence="2 3">
    <name type="scientific">Candidatus Yonathbacteria bacterium RIFOXYD1_FULL_52_36</name>
    <dbReference type="NCBI Taxonomy" id="1802730"/>
    <lineage>
        <taxon>Bacteria</taxon>
        <taxon>Candidatus Yonathiibacteriota</taxon>
    </lineage>
</organism>
<keyword evidence="1" id="KW-0472">Membrane</keyword>
<keyword evidence="1" id="KW-0812">Transmembrane</keyword>
<evidence type="ECO:0000256" key="1">
    <source>
        <dbReference type="SAM" id="Phobius"/>
    </source>
</evidence>
<gene>
    <name evidence="2" type="ORF">A2591_00480</name>
</gene>
<dbReference type="EMBL" id="MHUZ01000015">
    <property type="protein sequence ID" value="OHA85807.1"/>
    <property type="molecule type" value="Genomic_DNA"/>
</dbReference>
<evidence type="ECO:0000313" key="2">
    <source>
        <dbReference type="EMBL" id="OHA85807.1"/>
    </source>
</evidence>
<dbReference type="AlphaFoldDB" id="A0A1G2SL96"/>
<dbReference type="Proteomes" id="UP000178168">
    <property type="component" value="Unassembled WGS sequence"/>
</dbReference>